<dbReference type="Pfam" id="PF12679">
    <property type="entry name" value="ABC2_membrane_2"/>
    <property type="match status" value="1"/>
</dbReference>
<evidence type="ECO:0000313" key="3">
    <source>
        <dbReference type="Proteomes" id="UP000612893"/>
    </source>
</evidence>
<feature type="transmembrane region" description="Helical" evidence="1">
    <location>
        <begin position="16"/>
        <end position="41"/>
    </location>
</feature>
<feature type="transmembrane region" description="Helical" evidence="1">
    <location>
        <begin position="61"/>
        <end position="92"/>
    </location>
</feature>
<comment type="caution">
    <text evidence="2">The sequence shown here is derived from an EMBL/GenBank/DDBJ whole genome shotgun (WGS) entry which is preliminary data.</text>
</comment>
<dbReference type="GO" id="GO:0140359">
    <property type="term" value="F:ABC-type transporter activity"/>
    <property type="evidence" value="ECO:0007669"/>
    <property type="project" value="InterPro"/>
</dbReference>
<keyword evidence="1" id="KW-0472">Membrane</keyword>
<feature type="transmembrane region" description="Helical" evidence="1">
    <location>
        <begin position="250"/>
        <end position="272"/>
    </location>
</feature>
<organism evidence="2 3">
    <name type="scientific">Candidatus Nephthysia bennettiae</name>
    <dbReference type="NCBI Taxonomy" id="3127016"/>
    <lineage>
        <taxon>Bacteria</taxon>
        <taxon>Bacillati</taxon>
        <taxon>Candidatus Dormiibacterota</taxon>
        <taxon>Candidatus Dormibacteria</taxon>
        <taxon>Candidatus Dormibacterales</taxon>
        <taxon>Candidatus Dormibacteraceae</taxon>
        <taxon>Candidatus Nephthysia</taxon>
    </lineage>
</organism>
<dbReference type="PANTHER" id="PTHR37305">
    <property type="entry name" value="INTEGRAL MEMBRANE PROTEIN-RELATED"/>
    <property type="match status" value="1"/>
</dbReference>
<dbReference type="GO" id="GO:0005886">
    <property type="term" value="C:plasma membrane"/>
    <property type="evidence" value="ECO:0007669"/>
    <property type="project" value="UniProtKB-SubCell"/>
</dbReference>
<protein>
    <submittedName>
        <fullName evidence="2">ABC transporter permease subunit</fullName>
    </submittedName>
</protein>
<proteinExistence type="predicted"/>
<feature type="transmembrane region" description="Helical" evidence="1">
    <location>
        <begin position="163"/>
        <end position="184"/>
    </location>
</feature>
<feature type="transmembrane region" description="Helical" evidence="1">
    <location>
        <begin position="113"/>
        <end position="143"/>
    </location>
</feature>
<keyword evidence="3" id="KW-1185">Reference proteome</keyword>
<reference evidence="2" key="1">
    <citation type="submission" date="2020-10" db="EMBL/GenBank/DDBJ databases">
        <title>Ca. Dormibacterota MAGs.</title>
        <authorList>
            <person name="Montgomery K."/>
        </authorList>
    </citation>
    <scope>NUCLEOTIDE SEQUENCE [LARGE SCALE GENOMIC DNA]</scope>
    <source>
        <strain evidence="2">SC8812_S17_10</strain>
    </source>
</reference>
<gene>
    <name evidence="2" type="ORF">JF922_14390</name>
</gene>
<evidence type="ECO:0000256" key="1">
    <source>
        <dbReference type="SAM" id="Phobius"/>
    </source>
</evidence>
<keyword evidence="1" id="KW-0812">Transmembrane</keyword>
<name>A0A934K5I2_9BACT</name>
<evidence type="ECO:0000313" key="2">
    <source>
        <dbReference type="EMBL" id="MBJ7599249.1"/>
    </source>
</evidence>
<sequence length="278" mass="29124">MDAFRGEWLKLRKRPAVWVLGGILVCLVVLLTYGVLFLIIVTRPGDVQAGGGGLDSLKQAIYPSNFVVAVLSGGGGGFAGAIALILGALSFGSEYSWATLKTIFTQRPARLEVFAAKALALAAVLAVYDLVIFVAGAAVSSLVGAYFGHLTPWPSLVTVFEGLLAGWLVLAVWASLGTVLSVLFRQAGLAIGLGLVYSLAVEGILFGILGQFSWIKSIERAFPGANASALIQALSTQPRSPQNPEPVVGALQAIGVLLVYLALFLALSGLTLRRRDVT</sequence>
<keyword evidence="1" id="KW-1133">Transmembrane helix</keyword>
<feature type="transmembrane region" description="Helical" evidence="1">
    <location>
        <begin position="191"/>
        <end position="214"/>
    </location>
</feature>
<dbReference type="AlphaFoldDB" id="A0A934K5I2"/>
<dbReference type="EMBL" id="JAEKNR010000145">
    <property type="protein sequence ID" value="MBJ7599249.1"/>
    <property type="molecule type" value="Genomic_DNA"/>
</dbReference>
<accession>A0A934K5I2</accession>
<dbReference type="Proteomes" id="UP000612893">
    <property type="component" value="Unassembled WGS sequence"/>
</dbReference>
<dbReference type="PANTHER" id="PTHR37305:SF1">
    <property type="entry name" value="MEMBRANE PROTEIN"/>
    <property type="match status" value="1"/>
</dbReference>